<dbReference type="PANTHER" id="PTHR33143">
    <property type="entry name" value="F16F4.1 PROTEIN-RELATED"/>
    <property type="match status" value="1"/>
</dbReference>
<sequence>MGKFKRRDKLPPVRACWQGSGDGGRSSDMTGPPRFRQPIIIQTFSPEIIQTNAYDFMSLVQRLTGNGTYVSPPAKRARLQHSEVSSMSELSAPAGVVFRSSSHLASPRLPRQLSDTSLCFSASNVSGNWHNTGAPGGSVTPSLHRSTLEMTLGLPQGRPSSELASRRGLSPRLQLQLHMQTEFSPRSRSGMAAMASTKSPTSFEFSPSMLLPTPTNFLSDLPSLSSSEYKESRQVISPQQMTDLRGPGARSPLGKSPLGNKKRLQPDCVSRLASRRGLSPQVRLLLHQKEDSSPSGRIGEGILCSSRSPTYFEFSPSFTLPTPTLFLRDLPNLPSEESCEGRNQTLRVQEVIHSQSPRPPPQRSLCGTEQRPQTGRVSALAARRGLRSRASLQLQVQGASSPHNKEDAWSILPAKSPLFELSPTVLMSTPTAFLRDLPRLPSPYARTPTPLSGRLANKQAGRDILKTPETFPSPGPLTRAFFTDLANISPMAQDLRFSSSSF</sequence>
<evidence type="ECO:0000313" key="4">
    <source>
        <dbReference type="Proteomes" id="UP000825935"/>
    </source>
</evidence>
<name>A0A8T2Q080_CERRI</name>
<feature type="compositionally biased region" description="Polar residues" evidence="1">
    <location>
        <begin position="365"/>
        <end position="376"/>
    </location>
</feature>
<keyword evidence="4" id="KW-1185">Reference proteome</keyword>
<dbReference type="Pfam" id="PF05678">
    <property type="entry name" value="VQ"/>
    <property type="match status" value="1"/>
</dbReference>
<dbReference type="Proteomes" id="UP000825935">
    <property type="component" value="Chromosome 39"/>
</dbReference>
<feature type="region of interest" description="Disordered" evidence="1">
    <location>
        <begin position="1"/>
        <end position="33"/>
    </location>
</feature>
<feature type="region of interest" description="Disordered" evidence="1">
    <location>
        <begin position="352"/>
        <end position="377"/>
    </location>
</feature>
<dbReference type="GO" id="GO:0005634">
    <property type="term" value="C:nucleus"/>
    <property type="evidence" value="ECO:0007669"/>
    <property type="project" value="TreeGrafter"/>
</dbReference>
<dbReference type="OrthoDB" id="1917757at2759"/>
<proteinExistence type="predicted"/>
<comment type="caution">
    <text evidence="3">The sequence shown here is derived from an EMBL/GenBank/DDBJ whole genome shotgun (WGS) entry which is preliminary data.</text>
</comment>
<evidence type="ECO:0000313" key="3">
    <source>
        <dbReference type="EMBL" id="KAH7277232.1"/>
    </source>
</evidence>
<protein>
    <recommendedName>
        <fullName evidence="2">VQ domain-containing protein</fullName>
    </recommendedName>
</protein>
<feature type="region of interest" description="Disordered" evidence="1">
    <location>
        <begin position="235"/>
        <end position="265"/>
    </location>
</feature>
<dbReference type="InterPro" id="IPR039607">
    <property type="entry name" value="VQ_8/17/18/20/21/25"/>
</dbReference>
<organism evidence="3 4">
    <name type="scientific">Ceratopteris richardii</name>
    <name type="common">Triangle waterfern</name>
    <dbReference type="NCBI Taxonomy" id="49495"/>
    <lineage>
        <taxon>Eukaryota</taxon>
        <taxon>Viridiplantae</taxon>
        <taxon>Streptophyta</taxon>
        <taxon>Embryophyta</taxon>
        <taxon>Tracheophyta</taxon>
        <taxon>Polypodiopsida</taxon>
        <taxon>Polypodiidae</taxon>
        <taxon>Polypodiales</taxon>
        <taxon>Pteridineae</taxon>
        <taxon>Pteridaceae</taxon>
        <taxon>Parkerioideae</taxon>
        <taxon>Ceratopteris</taxon>
    </lineage>
</organism>
<dbReference type="AlphaFoldDB" id="A0A8T2Q080"/>
<accession>A0A8T2Q080</accession>
<evidence type="ECO:0000259" key="2">
    <source>
        <dbReference type="Pfam" id="PF05678"/>
    </source>
</evidence>
<gene>
    <name evidence="3" type="ORF">KP509_39G041300</name>
</gene>
<dbReference type="InterPro" id="IPR008889">
    <property type="entry name" value="VQ"/>
</dbReference>
<reference evidence="3" key="1">
    <citation type="submission" date="2021-08" db="EMBL/GenBank/DDBJ databases">
        <title>WGS assembly of Ceratopteris richardii.</title>
        <authorList>
            <person name="Marchant D.B."/>
            <person name="Chen G."/>
            <person name="Jenkins J."/>
            <person name="Shu S."/>
            <person name="Leebens-Mack J."/>
            <person name="Grimwood J."/>
            <person name="Schmutz J."/>
            <person name="Soltis P."/>
            <person name="Soltis D."/>
            <person name="Chen Z.-H."/>
        </authorList>
    </citation>
    <scope>NUCLEOTIDE SEQUENCE</scope>
    <source>
        <strain evidence="3">Whitten #5841</strain>
        <tissue evidence="3">Leaf</tissue>
    </source>
</reference>
<dbReference type="EMBL" id="CM035444">
    <property type="protein sequence ID" value="KAH7277232.1"/>
    <property type="molecule type" value="Genomic_DNA"/>
</dbReference>
<feature type="domain" description="VQ" evidence="2">
    <location>
        <begin position="43"/>
        <end position="66"/>
    </location>
</feature>
<dbReference type="PANTHER" id="PTHR33143:SF6">
    <property type="entry name" value="OS08G0102900 PROTEIN"/>
    <property type="match status" value="1"/>
</dbReference>
<evidence type="ECO:0000256" key="1">
    <source>
        <dbReference type="SAM" id="MobiDB-lite"/>
    </source>
</evidence>